<feature type="transmembrane region" description="Helical" evidence="1">
    <location>
        <begin position="12"/>
        <end position="32"/>
    </location>
</feature>
<gene>
    <name evidence="2" type="ORF">LEP1GSC067_3502</name>
</gene>
<keyword evidence="1" id="KW-0812">Transmembrane</keyword>
<dbReference type="EMBL" id="AKWW02000060">
    <property type="protein sequence ID" value="EMF41481.1"/>
    <property type="molecule type" value="Genomic_DNA"/>
</dbReference>
<protein>
    <submittedName>
        <fullName evidence="2">Uncharacterized protein</fullName>
    </submittedName>
</protein>
<dbReference type="AlphaFoldDB" id="M3EUI2"/>
<evidence type="ECO:0000313" key="2">
    <source>
        <dbReference type="EMBL" id="EMF41481.1"/>
    </source>
</evidence>
<comment type="caution">
    <text evidence="2">The sequence shown here is derived from an EMBL/GenBank/DDBJ whole genome shotgun (WGS) entry which is preliminary data.</text>
</comment>
<sequence>MKKGMIDCQRNRVIASVVVSVISGLWIVTLVVSDKLKQTASITLILAGLS</sequence>
<proteinExistence type="predicted"/>
<organism evidence="2 3">
    <name type="scientific">Leptospira interrogans serovar Lora str. TE 1992</name>
    <dbReference type="NCBI Taxonomy" id="1193028"/>
    <lineage>
        <taxon>Bacteria</taxon>
        <taxon>Pseudomonadati</taxon>
        <taxon>Spirochaetota</taxon>
        <taxon>Spirochaetia</taxon>
        <taxon>Leptospirales</taxon>
        <taxon>Leptospiraceae</taxon>
        <taxon>Leptospira</taxon>
    </lineage>
</organism>
<name>M3EUI2_LEPIR</name>
<evidence type="ECO:0000313" key="3">
    <source>
        <dbReference type="Proteomes" id="UP000011754"/>
    </source>
</evidence>
<reference evidence="2 3" key="1">
    <citation type="submission" date="2013-01" db="EMBL/GenBank/DDBJ databases">
        <authorList>
            <person name="Harkins D.M."/>
            <person name="Durkin A.S."/>
            <person name="Brinkac L.M."/>
            <person name="Haft D.H."/>
            <person name="Selengut J.D."/>
            <person name="Sanka R."/>
            <person name="DePew J."/>
            <person name="Purushe J."/>
            <person name="Hartskeerl R.A."/>
            <person name="Ahmed A."/>
            <person name="van der Linden H."/>
            <person name="Goris M.G.A."/>
            <person name="Vinetz J.M."/>
            <person name="Sutton G.G."/>
            <person name="Nierman W.C."/>
            <person name="Fouts D.E."/>
        </authorList>
    </citation>
    <scope>NUCLEOTIDE SEQUENCE [LARGE SCALE GENOMIC DNA]</scope>
    <source>
        <strain evidence="2 3">TE 1992</strain>
    </source>
</reference>
<keyword evidence="1" id="KW-1133">Transmembrane helix</keyword>
<evidence type="ECO:0000256" key="1">
    <source>
        <dbReference type="SAM" id="Phobius"/>
    </source>
</evidence>
<accession>M3EUI2</accession>
<keyword evidence="1" id="KW-0472">Membrane</keyword>
<dbReference type="Proteomes" id="UP000011754">
    <property type="component" value="Unassembled WGS sequence"/>
</dbReference>